<dbReference type="InterPro" id="IPR050490">
    <property type="entry name" value="Bact_solute-bd_prot1"/>
</dbReference>
<dbReference type="CDD" id="cd13580">
    <property type="entry name" value="PBP2_AlgQ_like_1"/>
    <property type="match status" value="1"/>
</dbReference>
<keyword evidence="1 2" id="KW-0732">Signal</keyword>
<organism evidence="3 4">
    <name type="scientific">Paenibacillus thermoaerophilus</name>
    <dbReference type="NCBI Taxonomy" id="1215385"/>
    <lineage>
        <taxon>Bacteria</taxon>
        <taxon>Bacillati</taxon>
        <taxon>Bacillota</taxon>
        <taxon>Bacilli</taxon>
        <taxon>Bacillales</taxon>
        <taxon>Paenibacillaceae</taxon>
        <taxon>Paenibacillus</taxon>
    </lineage>
</organism>
<feature type="chain" id="PRO_5045378900" evidence="2">
    <location>
        <begin position="26"/>
        <end position="509"/>
    </location>
</feature>
<dbReference type="Gene3D" id="3.40.190.10">
    <property type="entry name" value="Periplasmic binding protein-like II"/>
    <property type="match status" value="2"/>
</dbReference>
<dbReference type="PANTHER" id="PTHR43649">
    <property type="entry name" value="ARABINOSE-BINDING PROTEIN-RELATED"/>
    <property type="match status" value="1"/>
</dbReference>
<comment type="caution">
    <text evidence="3">The sequence shown here is derived from an EMBL/GenBank/DDBJ whole genome shotgun (WGS) entry which is preliminary data.</text>
</comment>
<gene>
    <name evidence="3" type="ORF">ACFQWB_02885</name>
</gene>
<evidence type="ECO:0000313" key="3">
    <source>
        <dbReference type="EMBL" id="MFC7748892.1"/>
    </source>
</evidence>
<dbReference type="SUPFAM" id="SSF53850">
    <property type="entry name" value="Periplasmic binding protein-like II"/>
    <property type="match status" value="1"/>
</dbReference>
<proteinExistence type="predicted"/>
<evidence type="ECO:0000313" key="4">
    <source>
        <dbReference type="Proteomes" id="UP001596528"/>
    </source>
</evidence>
<dbReference type="RefSeq" id="WP_379252304.1">
    <property type="nucleotide sequence ID" value="NZ_JBHTGQ010000004.1"/>
</dbReference>
<name>A0ABW2V2N4_9BACL</name>
<reference evidence="4" key="1">
    <citation type="journal article" date="2019" name="Int. J. Syst. Evol. Microbiol.">
        <title>The Global Catalogue of Microorganisms (GCM) 10K type strain sequencing project: providing services to taxonomists for standard genome sequencing and annotation.</title>
        <authorList>
            <consortium name="The Broad Institute Genomics Platform"/>
            <consortium name="The Broad Institute Genome Sequencing Center for Infectious Disease"/>
            <person name="Wu L."/>
            <person name="Ma J."/>
        </authorList>
    </citation>
    <scope>NUCLEOTIDE SEQUENCE [LARGE SCALE GENOMIC DNA]</scope>
    <source>
        <strain evidence="4">JCM 18657</strain>
    </source>
</reference>
<keyword evidence="4" id="KW-1185">Reference proteome</keyword>
<sequence length="509" mass="56279">MNKMAKKKWLSSVAVLASVSLVAAACGGKDDSSGASASPSAGAGQSGPVHITWTTPLYTQSVPKDTVLKLVEEKVGAKLDITWVPDAVKEDKLNTAIASNTLTKIVTVQDIKMSSFQNAAKAGMFWEIGPLLKDYPNLSKINETTLNNIKIDGKIYGIPRERPLSRQGIVIRQDWLDNLGLKQPKNIDELYQVLKAFTLNDPDKNGKNDTFGLTERNDLKFGAFKTIASYMGTPNEWGEVDGKLMPEFTFPQYVETMKFFNKLYKEKLMNDDFAVTSKTQQWEKFSKGQAGVYVGNMVDGKNLYNDSVKVNPNVKIDIFNRLAGPDGKERVWAQAGHNGIFVIPKTAVKTEAELKQILGVLDKMNTVEVFNLLKVGIEGVHYKLLGDGKYEEIPEAKDAREQEVRPLDSIIGLDLTNLKVANDPLREKYEALTIDNAKMVVANPAEALDSPTFTTRGTELKKIIDDATIKFIMGNIDEAGFQAEVEKWKKNGGDKIIEEINAAYAKSKS</sequence>
<evidence type="ECO:0000256" key="2">
    <source>
        <dbReference type="SAM" id="SignalP"/>
    </source>
</evidence>
<dbReference type="PROSITE" id="PS51257">
    <property type="entry name" value="PROKAR_LIPOPROTEIN"/>
    <property type="match status" value="1"/>
</dbReference>
<evidence type="ECO:0000256" key="1">
    <source>
        <dbReference type="ARBA" id="ARBA00022729"/>
    </source>
</evidence>
<dbReference type="EMBL" id="JBHTGQ010000004">
    <property type="protein sequence ID" value="MFC7748892.1"/>
    <property type="molecule type" value="Genomic_DNA"/>
</dbReference>
<protein>
    <submittedName>
        <fullName evidence="3">Extracellular solute-binding protein</fullName>
    </submittedName>
</protein>
<dbReference type="PANTHER" id="PTHR43649:SF33">
    <property type="entry name" value="POLYGALACTURONAN_RHAMNOGALACTURONAN-BINDING PROTEIN YTCQ"/>
    <property type="match status" value="1"/>
</dbReference>
<dbReference type="Proteomes" id="UP001596528">
    <property type="component" value="Unassembled WGS sequence"/>
</dbReference>
<accession>A0ABW2V2N4</accession>
<feature type="signal peptide" evidence="2">
    <location>
        <begin position="1"/>
        <end position="25"/>
    </location>
</feature>